<reference evidence="1" key="1">
    <citation type="journal article" date="2013" name="Nature">
        <title>The genomes of four tapeworm species reveal adaptations to parasitism.</title>
        <authorList>
            <person name="Tsai I.J."/>
            <person name="Zarowiecki M."/>
            <person name="Holroyd N."/>
            <person name="Garciarrubio A."/>
            <person name="Sanchez-Flores A."/>
            <person name="Brooks K.L."/>
            <person name="Tracey A."/>
            <person name="Bobes R.J."/>
            <person name="Fragoso G."/>
            <person name="Sciutto E."/>
            <person name="Aslett M."/>
            <person name="Beasley H."/>
            <person name="Bennett H.M."/>
            <person name="Cai J."/>
            <person name="Camicia F."/>
            <person name="Clark R."/>
            <person name="Cucher M."/>
            <person name="De Silva N."/>
            <person name="Day T.A."/>
            <person name="Deplazes P."/>
            <person name="Estrada K."/>
            <person name="Fernandez C."/>
            <person name="Holland P.W."/>
            <person name="Hou J."/>
            <person name="Hu S."/>
            <person name="Huckvale T."/>
            <person name="Hung S.S."/>
            <person name="Kamenetzky L."/>
            <person name="Keane J.A."/>
            <person name="Kiss F."/>
            <person name="Koziol U."/>
            <person name="Lambert O."/>
            <person name="Liu K."/>
            <person name="Luo X."/>
            <person name="Luo Y."/>
            <person name="Macchiaroli N."/>
            <person name="Nichol S."/>
            <person name="Paps J."/>
            <person name="Parkinson J."/>
            <person name="Pouchkina-Stantcheva N."/>
            <person name="Riddiford N."/>
            <person name="Rosenzvit M."/>
            <person name="Salinas G."/>
            <person name="Wasmuth J.D."/>
            <person name="Zamanian M."/>
            <person name="Zheng Y."/>
            <person name="Cai X."/>
            <person name="Soberon X."/>
            <person name="Olson P.D."/>
            <person name="Laclette J.P."/>
            <person name="Brehm K."/>
            <person name="Berriman M."/>
            <person name="Garciarrubio A."/>
            <person name="Bobes R.J."/>
            <person name="Fragoso G."/>
            <person name="Sanchez-Flores A."/>
            <person name="Estrada K."/>
            <person name="Cevallos M.A."/>
            <person name="Morett E."/>
            <person name="Gonzalez V."/>
            <person name="Portillo T."/>
            <person name="Ochoa-Leyva A."/>
            <person name="Jose M.V."/>
            <person name="Sciutto E."/>
            <person name="Landa A."/>
            <person name="Jimenez L."/>
            <person name="Valdes V."/>
            <person name="Carrero J.C."/>
            <person name="Larralde C."/>
            <person name="Morales-Montor J."/>
            <person name="Limon-Lason J."/>
            <person name="Soberon X."/>
            <person name="Laclette J.P."/>
        </authorList>
    </citation>
    <scope>NUCLEOTIDE SEQUENCE [LARGE SCALE GENOMIC DNA]</scope>
</reference>
<name>A0A068Y3M8_ECHMU</name>
<dbReference type="Proteomes" id="UP000017246">
    <property type="component" value="Unassembled WGS sequence"/>
</dbReference>
<reference evidence="1" key="2">
    <citation type="submission" date="2015-11" db="EMBL/GenBank/DDBJ databases">
        <authorList>
            <person name="Zhang Y."/>
            <person name="Guo Z."/>
        </authorList>
    </citation>
    <scope>NUCLEOTIDE SEQUENCE</scope>
</reference>
<keyword evidence="2" id="KW-1185">Reference proteome</keyword>
<proteinExistence type="predicted"/>
<evidence type="ECO:0000313" key="2">
    <source>
        <dbReference type="Proteomes" id="UP000017246"/>
    </source>
</evidence>
<dbReference type="AlphaFoldDB" id="A0A068Y3M8"/>
<evidence type="ECO:0000313" key="1">
    <source>
        <dbReference type="EMBL" id="CUT99507.1"/>
    </source>
</evidence>
<dbReference type="EMBL" id="LN902845">
    <property type="protein sequence ID" value="CUT99507.1"/>
    <property type="molecule type" value="Genomic_DNA"/>
</dbReference>
<protein>
    <submittedName>
        <fullName evidence="1">Expressed protein</fullName>
    </submittedName>
</protein>
<sequence length="104" mass="12016">MCPRLCHLSSYRINTSTLSTDPLLLVTLCLCALFPSTTVSSLHMHTFITKGGYFDDMMFYYPNSRLFFGVKHQHKKYQCYDCARARIRRGCLCFISLSKLSVDE</sequence>
<organism evidence="1 2">
    <name type="scientific">Echinococcus multilocularis</name>
    <name type="common">Fox tapeworm</name>
    <dbReference type="NCBI Taxonomy" id="6211"/>
    <lineage>
        <taxon>Eukaryota</taxon>
        <taxon>Metazoa</taxon>
        <taxon>Spiralia</taxon>
        <taxon>Lophotrochozoa</taxon>
        <taxon>Platyhelminthes</taxon>
        <taxon>Cestoda</taxon>
        <taxon>Eucestoda</taxon>
        <taxon>Cyclophyllidea</taxon>
        <taxon>Taeniidae</taxon>
        <taxon>Echinococcus</taxon>
    </lineage>
</organism>
<accession>A0A068Y3M8</accession>